<dbReference type="EMBL" id="FOKK01000006">
    <property type="protein sequence ID" value="SFB27348.1"/>
    <property type="molecule type" value="Genomic_DNA"/>
</dbReference>
<sequence length="30" mass="3573">MFNDDNSFMSHKLSDIQVFVYGIDTANHYY</sequence>
<keyword evidence="2" id="KW-1185">Reference proteome</keyword>
<protein>
    <submittedName>
        <fullName evidence="1">Uncharacterized protein</fullName>
    </submittedName>
</protein>
<name>A0A1I0ZSN9_9BACT</name>
<evidence type="ECO:0000313" key="1">
    <source>
        <dbReference type="EMBL" id="SFB27348.1"/>
    </source>
</evidence>
<dbReference type="AlphaFoldDB" id="A0A1I0ZSN9"/>
<evidence type="ECO:0000313" key="2">
    <source>
        <dbReference type="Proteomes" id="UP000198790"/>
    </source>
</evidence>
<accession>A0A1I0ZSN9</accession>
<organism evidence="1 2">
    <name type="scientific">Algoriphagus aquimarinus</name>
    <dbReference type="NCBI Taxonomy" id="237018"/>
    <lineage>
        <taxon>Bacteria</taxon>
        <taxon>Pseudomonadati</taxon>
        <taxon>Bacteroidota</taxon>
        <taxon>Cytophagia</taxon>
        <taxon>Cytophagales</taxon>
        <taxon>Cyclobacteriaceae</taxon>
        <taxon>Algoriphagus</taxon>
    </lineage>
</organism>
<proteinExistence type="predicted"/>
<gene>
    <name evidence="1" type="ORF">SAMN04489723_106218</name>
</gene>
<reference evidence="1 2" key="1">
    <citation type="submission" date="2016-10" db="EMBL/GenBank/DDBJ databases">
        <authorList>
            <person name="de Groot N.N."/>
        </authorList>
    </citation>
    <scope>NUCLEOTIDE SEQUENCE [LARGE SCALE GENOMIC DNA]</scope>
    <source>
        <strain evidence="1 2">DSM 23399</strain>
    </source>
</reference>
<dbReference type="Proteomes" id="UP000198790">
    <property type="component" value="Unassembled WGS sequence"/>
</dbReference>